<dbReference type="AlphaFoldDB" id="A0A9W7WR67"/>
<dbReference type="EMBL" id="JAFHDT010000008">
    <property type="protein sequence ID" value="KAI7806793.1"/>
    <property type="molecule type" value="Genomic_DNA"/>
</dbReference>
<protein>
    <submittedName>
        <fullName evidence="2">Uncharacterized protein</fullName>
    </submittedName>
</protein>
<keyword evidence="1" id="KW-0175">Coiled coil</keyword>
<keyword evidence="3" id="KW-1185">Reference proteome</keyword>
<evidence type="ECO:0000313" key="2">
    <source>
        <dbReference type="EMBL" id="KAI7806793.1"/>
    </source>
</evidence>
<dbReference type="PANTHER" id="PTHR33488">
    <property type="entry name" value="ZGC:162509"/>
    <property type="match status" value="1"/>
</dbReference>
<dbReference type="OrthoDB" id="5406275at2759"/>
<accession>A0A9W7WR67</accession>
<reference evidence="2" key="1">
    <citation type="submission" date="2021-02" db="EMBL/GenBank/DDBJ databases">
        <title>Comparative genomics reveals that relaxation of natural selection precedes convergent phenotypic evolution of cavefish.</title>
        <authorList>
            <person name="Peng Z."/>
        </authorList>
    </citation>
    <scope>NUCLEOTIDE SEQUENCE</scope>
    <source>
        <tissue evidence="2">Muscle</tissue>
    </source>
</reference>
<evidence type="ECO:0000256" key="1">
    <source>
        <dbReference type="SAM" id="Coils"/>
    </source>
</evidence>
<dbReference type="Proteomes" id="UP001059041">
    <property type="component" value="Linkage Group LG8"/>
</dbReference>
<proteinExistence type="predicted"/>
<dbReference type="PANTHER" id="PTHR33488:SF2">
    <property type="entry name" value="EARLY ENDOSOME ANTIGEN 1-LIKE"/>
    <property type="match status" value="1"/>
</dbReference>
<organism evidence="2 3">
    <name type="scientific">Triplophysa rosa</name>
    <name type="common">Cave loach</name>
    <dbReference type="NCBI Taxonomy" id="992332"/>
    <lineage>
        <taxon>Eukaryota</taxon>
        <taxon>Metazoa</taxon>
        <taxon>Chordata</taxon>
        <taxon>Craniata</taxon>
        <taxon>Vertebrata</taxon>
        <taxon>Euteleostomi</taxon>
        <taxon>Actinopterygii</taxon>
        <taxon>Neopterygii</taxon>
        <taxon>Teleostei</taxon>
        <taxon>Ostariophysi</taxon>
        <taxon>Cypriniformes</taxon>
        <taxon>Nemacheilidae</taxon>
        <taxon>Triplophysa</taxon>
    </lineage>
</organism>
<comment type="caution">
    <text evidence="2">The sequence shown here is derived from an EMBL/GenBank/DDBJ whole genome shotgun (WGS) entry which is preliminary data.</text>
</comment>
<name>A0A9W7WR67_TRIRA</name>
<gene>
    <name evidence="2" type="ORF">IRJ41_011915</name>
</gene>
<evidence type="ECO:0000313" key="3">
    <source>
        <dbReference type="Proteomes" id="UP001059041"/>
    </source>
</evidence>
<sequence>MDSIISSTQRITTAEDMRNQTELLSYSNWEKYLTPAPVSIAILGELVFLSSKTDFSINKNSPIGGFKYIRYPESFRACLMQVCNSGWWAFNEAHKNMDQIRLHTARIPDYTKTAMKILFKDNDEVINAHLPGQLKNIQIISDECLKLSVETEDHFKTVINIIQELLLACMNSNAVYGNEMEELRRKLEEAKMREQSAQEIKRRTEQAMRDIDKELERARGNFQKALDSLPTGWNLVGMEIVGGIFQSINTLLNGLTSFVANPVTRMCGVSTLVAETVQNIRSQSRSNAIDDIISFSKSAEILALVVAIEEKMFVTGQNEIDWKNLYDQKEKYTKTDFIEQQFKRILGDLEEVSECQGKSQVHVVCKKGINICRQLACYAPEGKCDKNTCLKIIEELSELKKSARIFDSKSKASTQSAAISPQPPMMFKNANSQECVNPAQRASENARFLIEQNRAQLNMTMELREKCMKMQEENHKDLTKVLITMRNCELKEIDFKTTIEMLVKGMDAMGKLQQRWQMMVQFFQMVSNIVKTNLNPCLTDFVSTSADTKCLSYNAKLISKDLIYKQAFQASNIASLVHMISGTYTEVSSRYLMDSIGSLSALMTMDQSRPEFQLARHRFQNSCEAAEKNILWFVLKKKEEFKNKSVARQQQIERELLAILPPASPGQMERIQEAVQAGFSEDEAASYY</sequence>
<feature type="coiled-coil region" evidence="1">
    <location>
        <begin position="173"/>
        <end position="221"/>
    </location>
</feature>